<evidence type="ECO:0000313" key="2">
    <source>
        <dbReference type="Proteomes" id="UP000033956"/>
    </source>
</evidence>
<dbReference type="InterPro" id="IPR012349">
    <property type="entry name" value="Split_barrel_FMN-bd"/>
</dbReference>
<dbReference type="NCBIfam" id="TIGR00026">
    <property type="entry name" value="hi_GC_TIGR00026"/>
    <property type="match status" value="1"/>
</dbReference>
<reference evidence="1 2" key="1">
    <citation type="submission" date="2015-02" db="EMBL/GenBank/DDBJ databases">
        <title>Draft genome sequences of ten Microbacterium spp. with emphasis on heavy metal contaminated environments.</title>
        <authorList>
            <person name="Corretto E."/>
        </authorList>
    </citation>
    <scope>NUCLEOTIDE SEQUENCE [LARGE SCALE GENOMIC DNA]</scope>
    <source>
        <strain evidence="1 2">DSM 12510</strain>
    </source>
</reference>
<dbReference type="PATRIC" id="fig|92835.4.peg.3519"/>
<dbReference type="AlphaFoldDB" id="A0A0M2H2P0"/>
<dbReference type="OrthoDB" id="5186446at2"/>
<gene>
    <name evidence="1" type="ORF">RS81_03482</name>
</gene>
<dbReference type="GO" id="GO:0016491">
    <property type="term" value="F:oxidoreductase activity"/>
    <property type="evidence" value="ECO:0007669"/>
    <property type="project" value="InterPro"/>
</dbReference>
<keyword evidence="2" id="KW-1185">Reference proteome</keyword>
<dbReference type="RefSeq" id="WP_045277332.1">
    <property type="nucleotide sequence ID" value="NZ_BAAAUP010000002.1"/>
</dbReference>
<organism evidence="1 2">
    <name type="scientific">Microbacterium terrae</name>
    <dbReference type="NCBI Taxonomy" id="69369"/>
    <lineage>
        <taxon>Bacteria</taxon>
        <taxon>Bacillati</taxon>
        <taxon>Actinomycetota</taxon>
        <taxon>Actinomycetes</taxon>
        <taxon>Micrococcales</taxon>
        <taxon>Microbacteriaceae</taxon>
        <taxon>Microbacterium</taxon>
    </lineage>
</organism>
<dbReference type="EMBL" id="JYIZ01000057">
    <property type="protein sequence ID" value="KJL37724.1"/>
    <property type="molecule type" value="Genomic_DNA"/>
</dbReference>
<dbReference type="Proteomes" id="UP000033956">
    <property type="component" value="Unassembled WGS sequence"/>
</dbReference>
<dbReference type="InterPro" id="IPR004378">
    <property type="entry name" value="F420H2_quin_Rdtase"/>
</dbReference>
<dbReference type="STRING" id="92835.RS81_03482"/>
<name>A0A0M2H2P0_9MICO</name>
<sequence>MMAWLARRGITPGGVASLTVVGRTSGEPRTVPVTPIAVDGIDYLVAPYGPVAWVHNLRAARVATLQQGRRMQRIEAREVTDAATAARVLQRYVQKTPVVRPVVAAGPEEPLEAFEAIVAEHPVFAYDVSA</sequence>
<accession>A0A0M2H2P0</accession>
<proteinExistence type="predicted"/>
<dbReference type="Pfam" id="PF04075">
    <property type="entry name" value="F420H2_quin_red"/>
    <property type="match status" value="1"/>
</dbReference>
<comment type="caution">
    <text evidence="1">The sequence shown here is derived from an EMBL/GenBank/DDBJ whole genome shotgun (WGS) entry which is preliminary data.</text>
</comment>
<protein>
    <recommendedName>
        <fullName evidence="3">Deazaflavin-dependent nitroreductase</fullName>
    </recommendedName>
</protein>
<evidence type="ECO:0008006" key="3">
    <source>
        <dbReference type="Google" id="ProtNLM"/>
    </source>
</evidence>
<evidence type="ECO:0000313" key="1">
    <source>
        <dbReference type="EMBL" id="KJL37724.1"/>
    </source>
</evidence>
<dbReference type="Gene3D" id="2.30.110.10">
    <property type="entry name" value="Electron Transport, Fmn-binding Protein, Chain A"/>
    <property type="match status" value="1"/>
</dbReference>